<dbReference type="Pfam" id="PF25975">
    <property type="entry name" value="CzcB_C"/>
    <property type="match status" value="1"/>
</dbReference>
<reference evidence="8" key="1">
    <citation type="submission" date="2025-08" db="UniProtKB">
        <authorList>
            <consortium name="RefSeq"/>
        </authorList>
    </citation>
    <scope>IDENTIFICATION</scope>
</reference>
<dbReference type="SUPFAM" id="SSF111369">
    <property type="entry name" value="HlyD-like secretion proteins"/>
    <property type="match status" value="1"/>
</dbReference>
<dbReference type="Pfam" id="PF25973">
    <property type="entry name" value="BSH_CzcB"/>
    <property type="match status" value="1"/>
</dbReference>
<dbReference type="AlphaFoldDB" id="A0A8B6XB71"/>
<dbReference type="PANTHER" id="PTHR30097:SF16">
    <property type="entry name" value="CATION EFFLUX SYSTEM (CZCB-LIKE)"/>
    <property type="match status" value="1"/>
</dbReference>
<comment type="similarity">
    <text evidence="1">Belongs to the membrane fusion protein (MFP) (TC 8.A.1) family.</text>
</comment>
<evidence type="ECO:0000256" key="2">
    <source>
        <dbReference type="ARBA" id="ARBA00022448"/>
    </source>
</evidence>
<dbReference type="RefSeq" id="WP_084544797.1">
    <property type="nucleotide sequence ID" value="NZ_AXWS01000007.1"/>
</dbReference>
<dbReference type="Gene3D" id="2.40.30.170">
    <property type="match status" value="1"/>
</dbReference>
<evidence type="ECO:0000313" key="7">
    <source>
        <dbReference type="Proteomes" id="UP000675920"/>
    </source>
</evidence>
<feature type="chain" id="PRO_5034827186" evidence="3">
    <location>
        <begin position="21"/>
        <end position="391"/>
    </location>
</feature>
<dbReference type="InterPro" id="IPR058649">
    <property type="entry name" value="CzcB_C"/>
</dbReference>
<dbReference type="PROSITE" id="PS51257">
    <property type="entry name" value="PROKAR_LIPOPROTEIN"/>
    <property type="match status" value="1"/>
</dbReference>
<evidence type="ECO:0000259" key="5">
    <source>
        <dbReference type="Pfam" id="PF25973"/>
    </source>
</evidence>
<feature type="signal peptide" evidence="3">
    <location>
        <begin position="1"/>
        <end position="20"/>
    </location>
</feature>
<dbReference type="InterPro" id="IPR006143">
    <property type="entry name" value="RND_pump_MFP"/>
</dbReference>
<proteinExistence type="inferred from homology"/>
<dbReference type="Gene3D" id="2.40.420.20">
    <property type="match status" value="1"/>
</dbReference>
<dbReference type="FunFam" id="2.40.30.170:FF:000010">
    <property type="entry name" value="Efflux RND transporter periplasmic adaptor subunit"/>
    <property type="match status" value="1"/>
</dbReference>
<organism evidence="7 8">
    <name type="scientific">Derxia gummosa DSM 723</name>
    <dbReference type="NCBI Taxonomy" id="1121388"/>
    <lineage>
        <taxon>Bacteria</taxon>
        <taxon>Pseudomonadati</taxon>
        <taxon>Pseudomonadota</taxon>
        <taxon>Betaproteobacteria</taxon>
        <taxon>Burkholderiales</taxon>
        <taxon>Alcaligenaceae</taxon>
        <taxon>Derxia</taxon>
    </lineage>
</organism>
<accession>A0A8B6XB71</accession>
<dbReference type="OrthoDB" id="9768185at2"/>
<feature type="domain" description="CusB-like beta-barrel" evidence="4">
    <location>
        <begin position="237"/>
        <end position="310"/>
    </location>
</feature>
<evidence type="ECO:0000256" key="1">
    <source>
        <dbReference type="ARBA" id="ARBA00009477"/>
    </source>
</evidence>
<dbReference type="Pfam" id="PF25954">
    <property type="entry name" value="Beta-barrel_RND_2"/>
    <property type="match status" value="1"/>
</dbReference>
<dbReference type="Proteomes" id="UP000675920">
    <property type="component" value="Unplaced"/>
</dbReference>
<keyword evidence="2" id="KW-0813">Transport</keyword>
<dbReference type="NCBIfam" id="TIGR01730">
    <property type="entry name" value="RND_mfp"/>
    <property type="match status" value="1"/>
</dbReference>
<dbReference type="Gene3D" id="2.40.50.100">
    <property type="match status" value="1"/>
</dbReference>
<keyword evidence="7" id="KW-1185">Reference proteome</keyword>
<evidence type="ECO:0000259" key="6">
    <source>
        <dbReference type="Pfam" id="PF25975"/>
    </source>
</evidence>
<dbReference type="InterPro" id="IPR051909">
    <property type="entry name" value="MFP_Cation_Efflux"/>
</dbReference>
<keyword evidence="3" id="KW-0732">Signal</keyword>
<feature type="domain" description="CzcB-like C-terminal circularly permuted SH3-like" evidence="6">
    <location>
        <begin position="320"/>
        <end position="379"/>
    </location>
</feature>
<dbReference type="GO" id="GO:0016020">
    <property type="term" value="C:membrane"/>
    <property type="evidence" value="ECO:0007669"/>
    <property type="project" value="InterPro"/>
</dbReference>
<dbReference type="InterPro" id="IPR058647">
    <property type="entry name" value="BSH_CzcB-like"/>
</dbReference>
<feature type="domain" description="CzcB-like barrel-sandwich hybrid" evidence="5">
    <location>
        <begin position="83"/>
        <end position="234"/>
    </location>
</feature>
<dbReference type="GO" id="GO:0022857">
    <property type="term" value="F:transmembrane transporter activity"/>
    <property type="evidence" value="ECO:0007669"/>
    <property type="project" value="InterPro"/>
</dbReference>
<evidence type="ECO:0000313" key="8">
    <source>
        <dbReference type="RefSeq" id="WP_084544797.1"/>
    </source>
</evidence>
<evidence type="ECO:0000259" key="4">
    <source>
        <dbReference type="Pfam" id="PF25954"/>
    </source>
</evidence>
<dbReference type="InterPro" id="IPR058792">
    <property type="entry name" value="Beta-barrel_RND_2"/>
</dbReference>
<evidence type="ECO:0000256" key="3">
    <source>
        <dbReference type="SAM" id="SignalP"/>
    </source>
</evidence>
<name>A0A8B6XB71_9BURK</name>
<protein>
    <submittedName>
        <fullName evidence="8">Efflux RND transporter periplasmic adaptor subunit</fullName>
    </submittedName>
</protein>
<dbReference type="PANTHER" id="PTHR30097">
    <property type="entry name" value="CATION EFFLUX SYSTEM PROTEIN CUSB"/>
    <property type="match status" value="1"/>
</dbReference>
<sequence length="391" mass="40875">MNTTLFRTSLIALSLAAALAGCGKDASTEAAAGTEQAAAAPSDPNLVTAPPALAGQLKTVTVGKTAVAEPLHVVGRIDFDEQRVARIGANVTGRVTELMALPGQQVAAGAVLAQLNSAELGTAQLALLKARAQRELAAKAVERARLLLAADVIGSAELQRRENELGVAQVEERAATDALRVMGVSQAAIGQTANTGAITSISSIVSTLSGVVVERKVNKGQVVQPAEVLFTVADLSRVWVVAQVPEAQVGRVAVGQNVNVDVPSNGVEPITGKIVWVADIVNPETRTVMVRTEVDNPKRHLKPAMLANLVIEPLPVERLVVPAAAVVREENEDYVFVRTEGDKYRRTPVKLADAVGGVRPVETGLVGGEVIVGEGAFHLNNQRKQEAEGGQ</sequence>